<dbReference type="InterPro" id="IPR036388">
    <property type="entry name" value="WH-like_DNA-bd_sf"/>
</dbReference>
<proteinExistence type="predicted"/>
<dbReference type="InterPro" id="IPR018845">
    <property type="entry name" value="Initiator-bd"/>
</dbReference>
<organism evidence="2 3">
    <name type="scientific">Tritrichomonas musculus</name>
    <dbReference type="NCBI Taxonomy" id="1915356"/>
    <lineage>
        <taxon>Eukaryota</taxon>
        <taxon>Metamonada</taxon>
        <taxon>Parabasalia</taxon>
        <taxon>Tritrichomonadida</taxon>
        <taxon>Tritrichomonadidae</taxon>
        <taxon>Tritrichomonas</taxon>
    </lineage>
</organism>
<protein>
    <recommendedName>
        <fullName evidence="1">Initiator binding domain-containing protein</fullName>
    </recommendedName>
</protein>
<accession>A0ABR2I4M0</accession>
<reference evidence="2 3" key="1">
    <citation type="submission" date="2024-04" db="EMBL/GenBank/DDBJ databases">
        <title>Tritrichomonas musculus Genome.</title>
        <authorList>
            <person name="Alves-Ferreira E."/>
            <person name="Grigg M."/>
            <person name="Lorenzi H."/>
            <person name="Galac M."/>
        </authorList>
    </citation>
    <scope>NUCLEOTIDE SEQUENCE [LARGE SCALE GENOMIC DNA]</scope>
    <source>
        <strain evidence="2 3">EAF2021</strain>
    </source>
</reference>
<dbReference type="Gene3D" id="1.10.10.10">
    <property type="entry name" value="Winged helix-like DNA-binding domain superfamily/Winged helix DNA-binding domain"/>
    <property type="match status" value="1"/>
</dbReference>
<feature type="domain" description="Initiator binding" evidence="1">
    <location>
        <begin position="11"/>
        <end position="100"/>
    </location>
</feature>
<evidence type="ECO:0000313" key="2">
    <source>
        <dbReference type="EMBL" id="KAK8857362.1"/>
    </source>
</evidence>
<name>A0ABR2I4M0_9EUKA</name>
<gene>
    <name evidence="2" type="ORF">M9Y10_015766</name>
</gene>
<dbReference type="EMBL" id="JAPFFF010000020">
    <property type="protein sequence ID" value="KAK8857362.1"/>
    <property type="molecule type" value="Genomic_DNA"/>
</dbReference>
<sequence length="213" mass="25412">MYLCLDEIKDKITNKVDKMKIIHVLWLCLDFVKNHPESKFEMGLFWVDHSHFMMNTFIFGSFINRKPNTINRNLRTHGFYFKKTTFEMRSMINESLPDSKHWILRWCDGFNQSTTENELLNLKYNEPVVKKSRTQQISIDVPLDKIENENVKENIIHFNNNSDIFDFDMNLSEPITNFNDFSTFSDKNISSFGLFDDFELNQQNDTDFLSFLE</sequence>
<comment type="caution">
    <text evidence="2">The sequence shown here is derived from an EMBL/GenBank/DDBJ whole genome shotgun (WGS) entry which is preliminary data.</text>
</comment>
<dbReference type="Pfam" id="PF10416">
    <property type="entry name" value="IBD"/>
    <property type="match status" value="1"/>
</dbReference>
<keyword evidence="3" id="KW-1185">Reference proteome</keyword>
<evidence type="ECO:0000259" key="1">
    <source>
        <dbReference type="Pfam" id="PF10416"/>
    </source>
</evidence>
<evidence type="ECO:0000313" key="3">
    <source>
        <dbReference type="Proteomes" id="UP001470230"/>
    </source>
</evidence>
<dbReference type="Proteomes" id="UP001470230">
    <property type="component" value="Unassembled WGS sequence"/>
</dbReference>